<evidence type="ECO:0000313" key="2">
    <source>
        <dbReference type="Proteomes" id="UP000036780"/>
    </source>
</evidence>
<dbReference type="RefSeq" id="WP_050351534.1">
    <property type="nucleotide sequence ID" value="NZ_CP073011.1"/>
</dbReference>
<proteinExistence type="predicted"/>
<dbReference type="EMBL" id="LGTO01000007">
    <property type="protein sequence ID" value="KNE19033.1"/>
    <property type="molecule type" value="Genomic_DNA"/>
</dbReference>
<accession>A0A0L0QLB8</accession>
<sequence length="61" mass="7211">MNDYLQGFNDGYKKAMEQQNENTEMIVYIDGRKIARTAEELEPQIALLQEKKKRTEKSFRA</sequence>
<protein>
    <submittedName>
        <fullName evidence="1">Uncharacterized protein</fullName>
    </submittedName>
</protein>
<comment type="caution">
    <text evidence="1">The sequence shown here is derived from an EMBL/GenBank/DDBJ whole genome shotgun (WGS) entry which is preliminary data.</text>
</comment>
<gene>
    <name evidence="1" type="ORF">AFK71_10740</name>
</gene>
<dbReference type="Proteomes" id="UP000036780">
    <property type="component" value="Unassembled WGS sequence"/>
</dbReference>
<dbReference type="AlphaFoldDB" id="A0A0L0QLB8"/>
<keyword evidence="2" id="KW-1185">Reference proteome</keyword>
<dbReference type="GeneID" id="66872042"/>
<organism evidence="1 2">
    <name type="scientific">Virgibacillus pantothenticus</name>
    <dbReference type="NCBI Taxonomy" id="1473"/>
    <lineage>
        <taxon>Bacteria</taxon>
        <taxon>Bacillati</taxon>
        <taxon>Bacillota</taxon>
        <taxon>Bacilli</taxon>
        <taxon>Bacillales</taxon>
        <taxon>Bacillaceae</taxon>
        <taxon>Virgibacillus</taxon>
    </lineage>
</organism>
<name>A0A0L0QLB8_VIRPA</name>
<dbReference type="PATRIC" id="fig|1473.5.peg.666"/>
<reference evidence="2" key="1">
    <citation type="submission" date="2015-07" db="EMBL/GenBank/DDBJ databases">
        <title>Fjat-10053 dsm26.</title>
        <authorList>
            <person name="Liu B."/>
            <person name="Wang J."/>
            <person name="Zhu Y."/>
            <person name="Liu G."/>
            <person name="Chen Q."/>
            <person name="Chen Z."/>
            <person name="Lan J."/>
            <person name="Che J."/>
            <person name="Ge C."/>
            <person name="Shi H."/>
            <person name="Pan Z."/>
            <person name="Liu X."/>
        </authorList>
    </citation>
    <scope>NUCLEOTIDE SEQUENCE [LARGE SCALE GENOMIC DNA]</scope>
    <source>
        <strain evidence="2">DSM 26</strain>
    </source>
</reference>
<evidence type="ECO:0000313" key="1">
    <source>
        <dbReference type="EMBL" id="KNE19033.1"/>
    </source>
</evidence>